<comment type="caution">
    <text evidence="2">The sequence shown here is derived from an EMBL/GenBank/DDBJ whole genome shotgun (WGS) entry which is preliminary data.</text>
</comment>
<reference evidence="2" key="1">
    <citation type="journal article" date="2020" name="Stud. Mycol.">
        <title>101 Dothideomycetes genomes: a test case for predicting lifestyles and emergence of pathogens.</title>
        <authorList>
            <person name="Haridas S."/>
            <person name="Albert R."/>
            <person name="Binder M."/>
            <person name="Bloem J."/>
            <person name="Labutti K."/>
            <person name="Salamov A."/>
            <person name="Andreopoulos B."/>
            <person name="Baker S."/>
            <person name="Barry K."/>
            <person name="Bills G."/>
            <person name="Bluhm B."/>
            <person name="Cannon C."/>
            <person name="Castanera R."/>
            <person name="Culley D."/>
            <person name="Daum C."/>
            <person name="Ezra D."/>
            <person name="Gonzalez J."/>
            <person name="Henrissat B."/>
            <person name="Kuo A."/>
            <person name="Liang C."/>
            <person name="Lipzen A."/>
            <person name="Lutzoni F."/>
            <person name="Magnuson J."/>
            <person name="Mondo S."/>
            <person name="Nolan M."/>
            <person name="Ohm R."/>
            <person name="Pangilinan J."/>
            <person name="Park H.-J."/>
            <person name="Ramirez L."/>
            <person name="Alfaro M."/>
            <person name="Sun H."/>
            <person name="Tritt A."/>
            <person name="Yoshinaga Y."/>
            <person name="Zwiers L.-H."/>
            <person name="Turgeon B."/>
            <person name="Goodwin S."/>
            <person name="Spatafora J."/>
            <person name="Crous P."/>
            <person name="Grigoriev I."/>
        </authorList>
    </citation>
    <scope>NUCLEOTIDE SEQUENCE</scope>
    <source>
        <strain evidence="2">CBS 133067</strain>
    </source>
</reference>
<dbReference type="EMBL" id="ML978141">
    <property type="protein sequence ID" value="KAF2092949.1"/>
    <property type="molecule type" value="Genomic_DNA"/>
</dbReference>
<feature type="domain" description="Heterokaryon incompatibility" evidence="1">
    <location>
        <begin position="97"/>
        <end position="254"/>
    </location>
</feature>
<dbReference type="Pfam" id="PF06985">
    <property type="entry name" value="HET"/>
    <property type="match status" value="1"/>
</dbReference>
<gene>
    <name evidence="2" type="ORF">NA57DRAFT_49294</name>
</gene>
<protein>
    <submittedName>
        <fullName evidence="2">HET-domain-containing protein</fullName>
    </submittedName>
</protein>
<dbReference type="OrthoDB" id="5428863at2759"/>
<organism evidence="2 3">
    <name type="scientific">Rhizodiscina lignyota</name>
    <dbReference type="NCBI Taxonomy" id="1504668"/>
    <lineage>
        <taxon>Eukaryota</taxon>
        <taxon>Fungi</taxon>
        <taxon>Dikarya</taxon>
        <taxon>Ascomycota</taxon>
        <taxon>Pezizomycotina</taxon>
        <taxon>Dothideomycetes</taxon>
        <taxon>Pleosporomycetidae</taxon>
        <taxon>Aulographales</taxon>
        <taxon>Rhizodiscinaceae</taxon>
        <taxon>Rhizodiscina</taxon>
    </lineage>
</organism>
<sequence length="651" mass="74372">MDDYSEYTGIFFPPKVKRHLRPFYPYLEKEGSTHALEHRAPEVPHGINLETLKTWIKTCMNTHGNHCSNRNASAFGKPVWLIDVVRACLVPADTHCYLALSYVWGAVECASLTLDTLEALQGHESLAKVSIPRTIRDAIDLTHRLGHRYLWVDKLCIIQDDMEEKKSQIQAMRGVYAGAYLTIIAAQGSDASQPLYPDQLDTTDAEVICVQQQLQYGRKKQLFGSKCDQTGDHHGEDSQMQSSTWYSRGWTFQEYLFSPRRLVFNGNTVNWECHCAAWHENQQHITARQCYHNGTNDVLGVDTTAWPNLYRLVRIICLFNRRFLTRPEDVLDAFEGPLLSFRSVFYSGFIAGLPQMFFDAALLWQPYSSLTRRKHYEESSTPDTALPSWSWIGWQGNLHSESWLACFDYAIQVNNWSGAIVPSSTRSTVTWSWSTSTNGPAQPVIVSADEFRKKYSDRHEPLPEGWSHSGDNHFLWHNPDKFEPFQYSLPNNYQPFKYPIPMMDSNSQLSPSIRAGFLHCRTRCTILKVGNLLRDIPSVRHGCVTAILVRGDAVNTSVGYLRLNEDPDAAETQVGDVCELIELSSGEQENGLRHAQTLDWEGGKSFLDMESFFNVMWIEWKDNVAYRKAVGRVRESVWRDVETEEVDITLG</sequence>
<keyword evidence="3" id="KW-1185">Reference proteome</keyword>
<accession>A0A9P4M4L4</accession>
<dbReference type="AlphaFoldDB" id="A0A9P4M4L4"/>
<dbReference type="PANTHER" id="PTHR33112">
    <property type="entry name" value="DOMAIN PROTEIN, PUTATIVE-RELATED"/>
    <property type="match status" value="1"/>
</dbReference>
<name>A0A9P4M4L4_9PEZI</name>
<evidence type="ECO:0000259" key="1">
    <source>
        <dbReference type="Pfam" id="PF06985"/>
    </source>
</evidence>
<dbReference type="Proteomes" id="UP000799772">
    <property type="component" value="Unassembled WGS sequence"/>
</dbReference>
<dbReference type="PANTHER" id="PTHR33112:SF16">
    <property type="entry name" value="HETEROKARYON INCOMPATIBILITY DOMAIN-CONTAINING PROTEIN"/>
    <property type="match status" value="1"/>
</dbReference>
<dbReference type="InterPro" id="IPR010730">
    <property type="entry name" value="HET"/>
</dbReference>
<evidence type="ECO:0000313" key="3">
    <source>
        <dbReference type="Proteomes" id="UP000799772"/>
    </source>
</evidence>
<evidence type="ECO:0000313" key="2">
    <source>
        <dbReference type="EMBL" id="KAF2092949.1"/>
    </source>
</evidence>
<proteinExistence type="predicted"/>